<keyword evidence="2" id="KW-0472">Membrane</keyword>
<evidence type="ECO:0000256" key="1">
    <source>
        <dbReference type="SAM" id="MobiDB-lite"/>
    </source>
</evidence>
<comment type="caution">
    <text evidence="3">The sequence shown here is derived from an EMBL/GenBank/DDBJ whole genome shotgun (WGS) entry which is preliminary data.</text>
</comment>
<feature type="region of interest" description="Disordered" evidence="1">
    <location>
        <begin position="389"/>
        <end position="413"/>
    </location>
</feature>
<accession>A0A9W8G7M7</accession>
<keyword evidence="2" id="KW-1133">Transmembrane helix</keyword>
<evidence type="ECO:0000313" key="3">
    <source>
        <dbReference type="EMBL" id="KAJ2675531.1"/>
    </source>
</evidence>
<reference evidence="3" key="1">
    <citation type="submission" date="2022-07" db="EMBL/GenBank/DDBJ databases">
        <title>Phylogenomic reconstructions and comparative analyses of Kickxellomycotina fungi.</title>
        <authorList>
            <person name="Reynolds N.K."/>
            <person name="Stajich J.E."/>
            <person name="Barry K."/>
            <person name="Grigoriev I.V."/>
            <person name="Crous P."/>
            <person name="Smith M.E."/>
        </authorList>
    </citation>
    <scope>NUCLEOTIDE SEQUENCE</scope>
    <source>
        <strain evidence="3">NRRL 3115</strain>
    </source>
</reference>
<sequence>MLGTLAHIPRQVSSIVVLPVVAFKPRDGHENSNADDVLSTAGSTLTTRVSDTPSATSTQGRSSTETTSIVPGSSSTMDPNPTQCQAPLATPTCNKGEMEVLVVSETSCVWECKKDPLYKKTTSSKHTVIGGSVGAVAFVLLVLLGILLFTQYKKRKREYAAYAKDTADLASELSDTPLVPTHQRDQISLESTAASTTVSTAGMIGSKVLFTLGLGSKIASGAKAKSIDIPLRVPLPGDDGTELTMDVLNRPPDKDPTLTIADGTPMPYRKEKTADAYPLLADFSHPSEIDTGIIGNYPMLYGISRVDMQQQTIRPAYALQKQQSIARRLQRPTSVNNIAFGLPEARAMREYEAARHSGDAAIAAMHRSAFSTRTAAVFNPFHVSPSICSTPFGEEPRSVASRRSSKRTSTTNG</sequence>
<gene>
    <name evidence="3" type="ORF">GGI25_003948</name>
</gene>
<protein>
    <submittedName>
        <fullName evidence="3">Uncharacterized protein</fullName>
    </submittedName>
</protein>
<dbReference type="AlphaFoldDB" id="A0A9W8G7M7"/>
<feature type="transmembrane region" description="Helical" evidence="2">
    <location>
        <begin position="128"/>
        <end position="149"/>
    </location>
</feature>
<feature type="compositionally biased region" description="Polar residues" evidence="1">
    <location>
        <begin position="40"/>
        <end position="83"/>
    </location>
</feature>
<feature type="region of interest" description="Disordered" evidence="1">
    <location>
        <begin position="26"/>
        <end position="83"/>
    </location>
</feature>
<keyword evidence="2" id="KW-0812">Transmembrane</keyword>
<organism evidence="3 4">
    <name type="scientific">Coemansia spiralis</name>
    <dbReference type="NCBI Taxonomy" id="417178"/>
    <lineage>
        <taxon>Eukaryota</taxon>
        <taxon>Fungi</taxon>
        <taxon>Fungi incertae sedis</taxon>
        <taxon>Zoopagomycota</taxon>
        <taxon>Kickxellomycotina</taxon>
        <taxon>Kickxellomycetes</taxon>
        <taxon>Kickxellales</taxon>
        <taxon>Kickxellaceae</taxon>
        <taxon>Coemansia</taxon>
    </lineage>
</organism>
<dbReference type="OrthoDB" id="5596522at2759"/>
<dbReference type="EMBL" id="JANBTW010000047">
    <property type="protein sequence ID" value="KAJ2675531.1"/>
    <property type="molecule type" value="Genomic_DNA"/>
</dbReference>
<dbReference type="Proteomes" id="UP001151518">
    <property type="component" value="Unassembled WGS sequence"/>
</dbReference>
<name>A0A9W8G7M7_9FUNG</name>
<proteinExistence type="predicted"/>
<feature type="compositionally biased region" description="Low complexity" evidence="1">
    <location>
        <begin position="398"/>
        <end position="413"/>
    </location>
</feature>
<evidence type="ECO:0000313" key="4">
    <source>
        <dbReference type="Proteomes" id="UP001151518"/>
    </source>
</evidence>
<evidence type="ECO:0000256" key="2">
    <source>
        <dbReference type="SAM" id="Phobius"/>
    </source>
</evidence>